<accession>A0A8J5J8C2</accession>
<reference evidence="2" key="1">
    <citation type="submission" date="2021-01" db="EMBL/GenBank/DDBJ databases">
        <title>Phytophthora aleatoria, a newly-described species from Pinus radiata is distinct from Phytophthora cactorum isolates based on comparative genomics.</title>
        <authorList>
            <person name="Mcdougal R."/>
            <person name="Panda P."/>
            <person name="Williams N."/>
            <person name="Studholme D.J."/>
        </authorList>
    </citation>
    <scope>NUCLEOTIDE SEQUENCE</scope>
    <source>
        <strain evidence="2">NZFS 4037</strain>
    </source>
</reference>
<gene>
    <name evidence="2" type="ORF">JG688_00005518</name>
</gene>
<evidence type="ECO:0000313" key="3">
    <source>
        <dbReference type="Proteomes" id="UP000709295"/>
    </source>
</evidence>
<sequence length="326" mass="36562">MLAATTAETGSILNYVRRSSLNLFSWLEWILKNNLPLSLCENDAARRYSNLDSICVETLVAGMVNLTRAVERIIAGEMPERFGLILDEWSHASEHYIAVYARYEVHGVVKTPLLCMAPVLNEEEESLSACGHMEFLATMLPQDYGKQMDQCCFLVADNFAVNRRLATLMGVPLVGCASHRLNRAVQVEMEAYEDDLDAVQKLMIRTRTLTQSAKHRTKRQALQGEDVSLLDARVWLDGLISIKPHYARFIGPRAEIVHSLDFEAGCVRVLAGNANRLTRAEKAALSPFTAARPPAVSDNEDEEEGSFVEQIQKRRRCAEKVTSYDL</sequence>
<organism evidence="2 3">
    <name type="scientific">Phytophthora aleatoria</name>
    <dbReference type="NCBI Taxonomy" id="2496075"/>
    <lineage>
        <taxon>Eukaryota</taxon>
        <taxon>Sar</taxon>
        <taxon>Stramenopiles</taxon>
        <taxon>Oomycota</taxon>
        <taxon>Peronosporomycetes</taxon>
        <taxon>Peronosporales</taxon>
        <taxon>Peronosporaceae</taxon>
        <taxon>Phytophthora</taxon>
    </lineage>
</organism>
<evidence type="ECO:0000313" key="2">
    <source>
        <dbReference type="EMBL" id="KAG6969003.1"/>
    </source>
</evidence>
<dbReference type="PANTHER" id="PTHR40866:SF1">
    <property type="entry name" value="BED-TYPE DOMAIN-CONTAINING PROTEIN"/>
    <property type="match status" value="1"/>
</dbReference>
<dbReference type="Proteomes" id="UP000709295">
    <property type="component" value="Unassembled WGS sequence"/>
</dbReference>
<name>A0A8J5J8C2_9STRA</name>
<dbReference type="EMBL" id="JAENGY010000221">
    <property type="protein sequence ID" value="KAG6969003.1"/>
    <property type="molecule type" value="Genomic_DNA"/>
</dbReference>
<dbReference type="PANTHER" id="PTHR40866">
    <property type="entry name" value="BED-TYPE DOMAIN-CONTAINING PROTEIN"/>
    <property type="match status" value="1"/>
</dbReference>
<proteinExistence type="predicted"/>
<feature type="non-terminal residue" evidence="2">
    <location>
        <position position="326"/>
    </location>
</feature>
<protein>
    <submittedName>
        <fullName evidence="2">Uncharacterized protein</fullName>
    </submittedName>
</protein>
<comment type="caution">
    <text evidence="2">The sequence shown here is derived from an EMBL/GenBank/DDBJ whole genome shotgun (WGS) entry which is preliminary data.</text>
</comment>
<keyword evidence="3" id="KW-1185">Reference proteome</keyword>
<dbReference type="AlphaFoldDB" id="A0A8J5J8C2"/>
<feature type="region of interest" description="Disordered" evidence="1">
    <location>
        <begin position="290"/>
        <end position="309"/>
    </location>
</feature>
<evidence type="ECO:0000256" key="1">
    <source>
        <dbReference type="SAM" id="MobiDB-lite"/>
    </source>
</evidence>